<gene>
    <name evidence="1" type="ORF">DSCO28_17910</name>
</gene>
<dbReference type="RefSeq" id="WP_155321984.1">
    <property type="nucleotide sequence ID" value="NZ_AP021876.1"/>
</dbReference>
<proteinExistence type="predicted"/>
<name>A0A5K7ZLP1_9BACT</name>
<dbReference type="AlphaFoldDB" id="A0A5K7ZLP1"/>
<accession>A0A5K7ZLP1</accession>
<protein>
    <submittedName>
        <fullName evidence="1">Uncharacterized protein</fullName>
    </submittedName>
</protein>
<organism evidence="1 2">
    <name type="scientific">Desulfosarcina ovata subsp. sediminis</name>
    <dbReference type="NCBI Taxonomy" id="885957"/>
    <lineage>
        <taxon>Bacteria</taxon>
        <taxon>Pseudomonadati</taxon>
        <taxon>Thermodesulfobacteriota</taxon>
        <taxon>Desulfobacteria</taxon>
        <taxon>Desulfobacterales</taxon>
        <taxon>Desulfosarcinaceae</taxon>
        <taxon>Desulfosarcina</taxon>
    </lineage>
</organism>
<evidence type="ECO:0000313" key="1">
    <source>
        <dbReference type="EMBL" id="BBO81225.1"/>
    </source>
</evidence>
<dbReference type="Proteomes" id="UP000425960">
    <property type="component" value="Chromosome"/>
</dbReference>
<sequence>MNKKMVEGEGVPFGPPPVEYNYRCSHCQHEMKINEAIIDVEIAMAEFEGRNIKGFMPVLGCPNCNRETMKFAAD</sequence>
<evidence type="ECO:0000313" key="2">
    <source>
        <dbReference type="Proteomes" id="UP000425960"/>
    </source>
</evidence>
<reference evidence="1 2" key="1">
    <citation type="submission" date="2019-11" db="EMBL/GenBank/DDBJ databases">
        <title>Comparative genomics of hydrocarbon-degrading Desulfosarcina strains.</title>
        <authorList>
            <person name="Watanabe M."/>
            <person name="Kojima H."/>
            <person name="Fukui M."/>
        </authorList>
    </citation>
    <scope>NUCLEOTIDE SEQUENCE [LARGE SCALE GENOMIC DNA]</scope>
    <source>
        <strain evidence="1 2">28bB2T</strain>
    </source>
</reference>
<dbReference type="EMBL" id="AP021876">
    <property type="protein sequence ID" value="BBO81225.1"/>
    <property type="molecule type" value="Genomic_DNA"/>
</dbReference>
<dbReference type="KEGG" id="dov:DSCO28_17910"/>